<gene>
    <name evidence="1" type="ORF">ABT57_15025</name>
</gene>
<dbReference type="Proteomes" id="UP000035909">
    <property type="component" value="Unassembled WGS sequence"/>
</dbReference>
<evidence type="ECO:0000313" key="2">
    <source>
        <dbReference type="Proteomes" id="UP000035909"/>
    </source>
</evidence>
<keyword evidence="2" id="KW-1185">Reference proteome</keyword>
<name>A0A0J1H8T3_9GAMM</name>
<comment type="caution">
    <text evidence="1">The sequence shown here is derived from an EMBL/GenBank/DDBJ whole genome shotgun (WGS) entry which is preliminary data.</text>
</comment>
<sequence>MIFNTTNSLYYPAGKDKANKRCKEISLDLKTRVSAFFSNVGVDKKFCIPEMEILDRSSNISIGKADVRCVICEIAENVTDTEKLFSIATQTASASNFATRKSNANKHNHKGNIGAVAFIKQTEKLFLSIGIKPEQISKGAYQAVILYSRLILIKLWREGLVVLPVTADFELGSKRFEEFTQFKPSNHRSKPPMYGASKDYCVLLQNEFTQLINDIQSATPLEALVIEHEEGRCYDAISSILYCSTLYTPEKINIKSYDDVIKLLCLYDTFDIKRPADASLLKELSRGVIPFKALRSRLKDFRAFVTKLGCHKKDILSGHTRALTVSYKSELLQLQSVSQFNFDEVMYEKDEEALFQFFADNDYQVTQEFYSRGLIEKPDFRAWDTYKDNHLKALSKPSFANAQWGWNVIYQYIGYLSCWCDMFPEQAEIEGIFTPTRFRDMDRETFVVRSHSNQDKDTDQWPRTLSDFLLRKSASVATWVKAAINSVEDNFRFNTEHVGSGGKLLLPMEFTNAWHKSQRGVKLGSLSESVKKVFTRDEYAVVLQIAYAIEKYGAYLQERVLEGYNYQLLGFRPATSYHTDNQYRLVEIGAKIETPVGILKYQLHNSPLNGDIIEKNQIANVFHWAIPLAYYDDVIRIGENNIKALKRTVYSHDRAGFSPIVWYVNDELKYSYVRLDSPSKIIENLFSMTNFGTIETKTEQIIAPLLGPIRGIIVALEQGIRHKHIRYLDKRFFDQFVDLKSEDGIVQLLISTDKSRRKPWKASSHIDVITMLRAERDFQNLRADVNNLICYNDTGLEIDVLFRNASGQPFSEMVWSDIWKAFLNISQGIINHSFNHIMEECEFVKIVPLSSKDSMTFQTVEKVISADSEYVARAKVPGKSPKLGFDAQGHRVKLLALLSPHSTRTTYVSHRVGYIPLETVSKNIGHMKVGTTIYYFKETEEERARKVGEYRRANLMLVRGNKNTDKIVPIHTSDVSQSQVKESFKHSPYETMSLYGFTSIPIVTVDDDGNEIINPTGMDLVTTTPMSMIAFSSTHICVHNMECPSEIITENGGYQRCGVCRIKICHVDNLISISRIVQRLELDLKSNVTSLINLNRSKVDDQVVHKIEVTQLKREQSVLKSELLGWQAALRIVEQTRLKLLEKKNTSKFIVSAPHMLSETISCETFKMSVPELFLNHMTTMSDVPSLNSSAVEKIVAKIEKRILLESKRASEEVMRGVESCFVNHSLDPRHIMSPIMSMLDAKIITKEQLIDVIENDLSNTQPLIRSPLQSNVLEALSNG</sequence>
<dbReference type="InterPro" id="IPR013762">
    <property type="entry name" value="Integrase-like_cat_sf"/>
</dbReference>
<dbReference type="Gene3D" id="1.10.443.10">
    <property type="entry name" value="Intergrase catalytic core"/>
    <property type="match status" value="1"/>
</dbReference>
<organism evidence="1 2">
    <name type="scientific">Photobacterium ganghwense</name>
    <dbReference type="NCBI Taxonomy" id="320778"/>
    <lineage>
        <taxon>Bacteria</taxon>
        <taxon>Pseudomonadati</taxon>
        <taxon>Pseudomonadota</taxon>
        <taxon>Gammaproteobacteria</taxon>
        <taxon>Vibrionales</taxon>
        <taxon>Vibrionaceae</taxon>
        <taxon>Photobacterium</taxon>
    </lineage>
</organism>
<dbReference type="EMBL" id="LDOU01000015">
    <property type="protein sequence ID" value="KLV08128.1"/>
    <property type="molecule type" value="Genomic_DNA"/>
</dbReference>
<proteinExistence type="predicted"/>
<dbReference type="GO" id="GO:0003677">
    <property type="term" value="F:DNA binding"/>
    <property type="evidence" value="ECO:0007669"/>
    <property type="project" value="InterPro"/>
</dbReference>
<dbReference type="GO" id="GO:0006310">
    <property type="term" value="P:DNA recombination"/>
    <property type="evidence" value="ECO:0007669"/>
    <property type="project" value="InterPro"/>
</dbReference>
<dbReference type="STRING" id="320778.ABT57_15025"/>
<dbReference type="OrthoDB" id="9145918at2"/>
<reference evidence="1 2" key="1">
    <citation type="submission" date="2015-05" db="EMBL/GenBank/DDBJ databases">
        <title>Photobacterium galathea sp. nov.</title>
        <authorList>
            <person name="Machado H."/>
            <person name="Gram L."/>
        </authorList>
    </citation>
    <scope>NUCLEOTIDE SEQUENCE [LARGE SCALE GENOMIC DNA]</scope>
    <source>
        <strain evidence="1 2">DSM 22954</strain>
    </source>
</reference>
<dbReference type="AlphaFoldDB" id="A0A0J1H8T3"/>
<dbReference type="RefSeq" id="WP_047886020.1">
    <property type="nucleotide sequence ID" value="NZ_LDOU01000015.1"/>
</dbReference>
<dbReference type="GO" id="GO:0015074">
    <property type="term" value="P:DNA integration"/>
    <property type="evidence" value="ECO:0007669"/>
    <property type="project" value="InterPro"/>
</dbReference>
<protein>
    <submittedName>
        <fullName evidence="1">Uncharacterized protein</fullName>
    </submittedName>
</protein>
<dbReference type="PATRIC" id="fig|320778.3.peg.3265"/>
<accession>A0A0J1H8T3</accession>
<evidence type="ECO:0000313" key="1">
    <source>
        <dbReference type="EMBL" id="KLV08128.1"/>
    </source>
</evidence>